<feature type="compositionally biased region" description="Acidic residues" evidence="1">
    <location>
        <begin position="10"/>
        <end position="19"/>
    </location>
</feature>
<feature type="compositionally biased region" description="Acidic residues" evidence="1">
    <location>
        <begin position="287"/>
        <end position="304"/>
    </location>
</feature>
<dbReference type="SUPFAM" id="SSF140383">
    <property type="entry name" value="BSD domain-like"/>
    <property type="match status" value="1"/>
</dbReference>
<feature type="compositionally biased region" description="Acidic residues" evidence="1">
    <location>
        <begin position="465"/>
        <end position="486"/>
    </location>
</feature>
<evidence type="ECO:0000259" key="2">
    <source>
        <dbReference type="PROSITE" id="PS50858"/>
    </source>
</evidence>
<feature type="compositionally biased region" description="Basic and acidic residues" evidence="1">
    <location>
        <begin position="390"/>
        <end position="414"/>
    </location>
</feature>
<dbReference type="EMBL" id="JAMYWD010000006">
    <property type="protein sequence ID" value="KAJ4969315.1"/>
    <property type="molecule type" value="Genomic_DNA"/>
</dbReference>
<reference evidence="3" key="1">
    <citation type="journal article" date="2023" name="Plant J.">
        <title>The genome of the king protea, Protea cynaroides.</title>
        <authorList>
            <person name="Chang J."/>
            <person name="Duong T.A."/>
            <person name="Schoeman C."/>
            <person name="Ma X."/>
            <person name="Roodt D."/>
            <person name="Barker N."/>
            <person name="Li Z."/>
            <person name="Van de Peer Y."/>
            <person name="Mizrachi E."/>
        </authorList>
    </citation>
    <scope>NUCLEOTIDE SEQUENCE</scope>
    <source>
        <tissue evidence="3">Young leaves</tissue>
    </source>
</reference>
<dbReference type="PANTHER" id="PTHR16019">
    <property type="entry name" value="SYNAPSE-ASSOCIATED PROTEIN"/>
    <property type="match status" value="1"/>
</dbReference>
<organism evidence="3 4">
    <name type="scientific">Protea cynaroides</name>
    <dbReference type="NCBI Taxonomy" id="273540"/>
    <lineage>
        <taxon>Eukaryota</taxon>
        <taxon>Viridiplantae</taxon>
        <taxon>Streptophyta</taxon>
        <taxon>Embryophyta</taxon>
        <taxon>Tracheophyta</taxon>
        <taxon>Spermatophyta</taxon>
        <taxon>Magnoliopsida</taxon>
        <taxon>Proteales</taxon>
        <taxon>Proteaceae</taxon>
        <taxon>Protea</taxon>
    </lineage>
</organism>
<dbReference type="OrthoDB" id="73788at2759"/>
<protein>
    <recommendedName>
        <fullName evidence="2">BSD domain-containing protein</fullName>
    </recommendedName>
</protein>
<dbReference type="Proteomes" id="UP001141806">
    <property type="component" value="Unassembled WGS sequence"/>
</dbReference>
<dbReference type="PROSITE" id="PS50858">
    <property type="entry name" value="BSD"/>
    <property type="match status" value="1"/>
</dbReference>
<feature type="compositionally biased region" description="Basic and acidic residues" evidence="1">
    <location>
        <begin position="20"/>
        <end position="33"/>
    </location>
</feature>
<evidence type="ECO:0000313" key="3">
    <source>
        <dbReference type="EMBL" id="KAJ4969315.1"/>
    </source>
</evidence>
<proteinExistence type="predicted"/>
<sequence>MNFFKAVFAEDSETSDVEENERPVSDSPKKSSKDDEEEDEEAEDDAPLKEHESTIPNPSPKASDGSGWSFGGLIKTLSTKSESVIQTYRRDLEEFRSGLKKETEVIREVASRAVKELPVSLEVGASVAQGSLESVGQAIDEFGSSVWRGTTDIISQGKDALLAADQESDSSDSQRLSTPSLNSKRYSRFEAQVQAVQTDVNTYCEEPEDLDDFNKWKSGFILDEKAEEIENLCGQNGVMEEIYAKLVPNAVDRETFLTRYFYRIYKLKQVDDARANLVKRAISREEEDLSWDVDDDDDDNDEMTDATGTKVNSSEEKELEKKGSSELAPEKEIVEERPVSSSNKTGERSSVGEIDNIGQAGESISDNVSDKMLSEGKPDPSRSGLNGDDSVTKFVEKALLEGKTDAGESSKDSDFSVVSSQPSSPEEEEDLGWDEIEDVGSNDEKKEAASGSPNRADLHKRLSAADEDEDEDLSWDIEDDDEPVKP</sequence>
<dbReference type="GO" id="GO:0005737">
    <property type="term" value="C:cytoplasm"/>
    <property type="evidence" value="ECO:0007669"/>
    <property type="project" value="TreeGrafter"/>
</dbReference>
<feature type="compositionally biased region" description="Low complexity" evidence="1">
    <location>
        <begin position="415"/>
        <end position="424"/>
    </location>
</feature>
<gene>
    <name evidence="3" type="ORF">NE237_016016</name>
</gene>
<accession>A0A9Q0QRM1</accession>
<name>A0A9Q0QRM1_9MAGN</name>
<feature type="compositionally biased region" description="Acidic residues" evidence="1">
    <location>
        <begin position="425"/>
        <end position="441"/>
    </location>
</feature>
<feature type="compositionally biased region" description="Basic and acidic residues" evidence="1">
    <location>
        <begin position="313"/>
        <end position="338"/>
    </location>
</feature>
<feature type="domain" description="BSD" evidence="2">
    <location>
        <begin position="216"/>
        <end position="268"/>
    </location>
</feature>
<dbReference type="AlphaFoldDB" id="A0A9Q0QRM1"/>
<dbReference type="Gene3D" id="1.10.3970.10">
    <property type="entry name" value="BSD domain"/>
    <property type="match status" value="1"/>
</dbReference>
<dbReference type="Pfam" id="PF03909">
    <property type="entry name" value="BSD"/>
    <property type="match status" value="1"/>
</dbReference>
<dbReference type="SMART" id="SM00751">
    <property type="entry name" value="BSD"/>
    <property type="match status" value="1"/>
</dbReference>
<dbReference type="InterPro" id="IPR051494">
    <property type="entry name" value="BSD_domain-containing"/>
</dbReference>
<evidence type="ECO:0000313" key="4">
    <source>
        <dbReference type="Proteomes" id="UP001141806"/>
    </source>
</evidence>
<dbReference type="PANTHER" id="PTHR16019:SF5">
    <property type="entry name" value="BSD DOMAIN-CONTAINING PROTEIN 1"/>
    <property type="match status" value="1"/>
</dbReference>
<evidence type="ECO:0000256" key="1">
    <source>
        <dbReference type="SAM" id="MobiDB-lite"/>
    </source>
</evidence>
<feature type="compositionally biased region" description="Basic and acidic residues" evidence="1">
    <location>
        <begin position="368"/>
        <end position="380"/>
    </location>
</feature>
<comment type="caution">
    <text evidence="3">The sequence shown here is derived from an EMBL/GenBank/DDBJ whole genome shotgun (WGS) entry which is preliminary data.</text>
</comment>
<dbReference type="InterPro" id="IPR005607">
    <property type="entry name" value="BSD_dom"/>
</dbReference>
<feature type="region of interest" description="Disordered" evidence="1">
    <location>
        <begin position="287"/>
        <end position="486"/>
    </location>
</feature>
<keyword evidence="4" id="KW-1185">Reference proteome</keyword>
<dbReference type="InterPro" id="IPR035925">
    <property type="entry name" value="BSD_dom_sf"/>
</dbReference>
<feature type="region of interest" description="Disordered" evidence="1">
    <location>
        <begin position="1"/>
        <end position="68"/>
    </location>
</feature>
<feature type="compositionally biased region" description="Acidic residues" evidence="1">
    <location>
        <begin position="34"/>
        <end position="45"/>
    </location>
</feature>